<proteinExistence type="inferred from homology"/>
<dbReference type="RefSeq" id="XP_067926496.1">
    <property type="nucleotide sequence ID" value="XM_068061525.1"/>
</dbReference>
<evidence type="ECO:0000313" key="7">
    <source>
        <dbReference type="EMBL" id="PHJ24824.1"/>
    </source>
</evidence>
<dbReference type="PROSITE" id="PS00227">
    <property type="entry name" value="TUBULIN"/>
    <property type="match status" value="1"/>
</dbReference>
<dbReference type="GeneID" id="94424736"/>
<dbReference type="PANTHER" id="PTHR11588">
    <property type="entry name" value="TUBULIN"/>
    <property type="match status" value="1"/>
</dbReference>
<accession>A0A2C6LCZ7</accession>
<dbReference type="InterPro" id="IPR004057">
    <property type="entry name" value="Epsilon_tubulin"/>
</dbReference>
<keyword evidence="3" id="KW-0547">Nucleotide-binding</keyword>
<dbReference type="GO" id="GO:0005874">
    <property type="term" value="C:microtubule"/>
    <property type="evidence" value="ECO:0007669"/>
    <property type="project" value="UniProtKB-KW"/>
</dbReference>
<dbReference type="VEuPathDB" id="ToxoDB:CSUI_001319"/>
<dbReference type="InterPro" id="IPR036525">
    <property type="entry name" value="Tubulin/FtsZ_GTPase_sf"/>
</dbReference>
<evidence type="ECO:0000256" key="3">
    <source>
        <dbReference type="ARBA" id="ARBA00022741"/>
    </source>
</evidence>
<feature type="domain" description="Tubulin/FtsZ GTPase" evidence="6">
    <location>
        <begin position="126"/>
        <end position="325"/>
    </location>
</feature>
<name>A0A2C6LCZ7_9APIC</name>
<organism evidence="7 8">
    <name type="scientific">Cystoisospora suis</name>
    <dbReference type="NCBI Taxonomy" id="483139"/>
    <lineage>
        <taxon>Eukaryota</taxon>
        <taxon>Sar</taxon>
        <taxon>Alveolata</taxon>
        <taxon>Apicomplexa</taxon>
        <taxon>Conoidasida</taxon>
        <taxon>Coccidia</taxon>
        <taxon>Eucoccidiorida</taxon>
        <taxon>Eimeriorina</taxon>
        <taxon>Sarcocystidae</taxon>
        <taxon>Cystoisospora</taxon>
    </lineage>
</organism>
<feature type="region of interest" description="Disordered" evidence="5">
    <location>
        <begin position="44"/>
        <end position="63"/>
    </location>
</feature>
<dbReference type="PRINTS" id="PR01519">
    <property type="entry name" value="EPSLNTUBULIN"/>
</dbReference>
<dbReference type="InterPro" id="IPR003008">
    <property type="entry name" value="Tubulin_FtsZ_GTPase"/>
</dbReference>
<keyword evidence="8" id="KW-1185">Reference proteome</keyword>
<evidence type="ECO:0000259" key="6">
    <source>
        <dbReference type="SMART" id="SM00864"/>
    </source>
</evidence>
<dbReference type="OrthoDB" id="1662883at2759"/>
<dbReference type="InterPro" id="IPR017975">
    <property type="entry name" value="Tubulin_CS"/>
</dbReference>
<evidence type="ECO:0000256" key="2">
    <source>
        <dbReference type="ARBA" id="ARBA00022701"/>
    </source>
</evidence>
<dbReference type="GO" id="GO:0005525">
    <property type="term" value="F:GTP binding"/>
    <property type="evidence" value="ECO:0007669"/>
    <property type="project" value="UniProtKB-KW"/>
</dbReference>
<dbReference type="SUPFAM" id="SSF52490">
    <property type="entry name" value="Tubulin nucleotide-binding domain-like"/>
    <property type="match status" value="1"/>
</dbReference>
<dbReference type="Proteomes" id="UP000221165">
    <property type="component" value="Unassembled WGS sequence"/>
</dbReference>
<dbReference type="InterPro" id="IPR000217">
    <property type="entry name" value="Tubulin"/>
</dbReference>
<dbReference type="EMBL" id="MIGC01000519">
    <property type="protein sequence ID" value="PHJ24824.1"/>
    <property type="molecule type" value="Genomic_DNA"/>
</dbReference>
<comment type="caution">
    <text evidence="7">The sequence shown here is derived from an EMBL/GenBank/DDBJ whole genome shotgun (WGS) entry which is preliminary data.</text>
</comment>
<evidence type="ECO:0000256" key="5">
    <source>
        <dbReference type="SAM" id="MobiDB-lite"/>
    </source>
</evidence>
<dbReference type="GO" id="GO:0007017">
    <property type="term" value="P:microtubule-based process"/>
    <property type="evidence" value="ECO:0007669"/>
    <property type="project" value="InterPro"/>
</dbReference>
<gene>
    <name evidence="7" type="ORF">CSUI_001319</name>
</gene>
<protein>
    <submittedName>
        <fullName evidence="7">Tubulin gtpase domain-containing protein</fullName>
    </submittedName>
</protein>
<sequence>MPREVIFLQVGQCGNQIGSSFWNLLLREHASIVRKRLERDLRKKKHRGYSLRKHSPSSSSLSFDARYSPRFPSSQASHTSLYGEEEGTSGWGGGCFDAADASSMLPVPLFDESMGVLFRNVDCRRGLEVRELGGEEQPIKTLKARAILIDMEEGVLNQILRSPLASLFDEKQFIADVSGSGNNWCHGYCAYGPQYRERLQESLHRALEQSESPQSFLLLHSLGGGTGSGLGTYILQRCEESVSKRGFYGTKRRGEEQEIRERRSLREGGEEEKAWNPGMTKMKGIALTGRGRGRNNACSFFHRDAFEDMNLLIASLLSDLTRYLSLYIYICIQL</sequence>
<keyword evidence="4" id="KW-0342">GTP-binding</keyword>
<evidence type="ECO:0000256" key="1">
    <source>
        <dbReference type="ARBA" id="ARBA00009636"/>
    </source>
</evidence>
<keyword evidence="2" id="KW-0493">Microtubule</keyword>
<comment type="similarity">
    <text evidence="1">Belongs to the tubulin family.</text>
</comment>
<reference evidence="7 8" key="1">
    <citation type="journal article" date="2017" name="Int. J. Parasitol.">
        <title>The genome of the protozoan parasite Cystoisospora suis and a reverse vaccinology approach to identify vaccine candidates.</title>
        <authorList>
            <person name="Palmieri N."/>
            <person name="Shrestha A."/>
            <person name="Ruttkowski B."/>
            <person name="Beck T."/>
            <person name="Vogl C."/>
            <person name="Tomley F."/>
            <person name="Blake D.P."/>
            <person name="Joachim A."/>
        </authorList>
    </citation>
    <scope>NUCLEOTIDE SEQUENCE [LARGE SCALE GENOMIC DNA]</scope>
    <source>
        <strain evidence="7 8">Wien I</strain>
    </source>
</reference>
<evidence type="ECO:0000313" key="8">
    <source>
        <dbReference type="Proteomes" id="UP000221165"/>
    </source>
</evidence>
<dbReference type="Pfam" id="PF00091">
    <property type="entry name" value="Tubulin"/>
    <property type="match status" value="1"/>
</dbReference>
<dbReference type="Gene3D" id="3.40.50.1440">
    <property type="entry name" value="Tubulin/FtsZ, GTPase domain"/>
    <property type="match status" value="1"/>
</dbReference>
<dbReference type="AlphaFoldDB" id="A0A2C6LCZ7"/>
<dbReference type="SMART" id="SM00864">
    <property type="entry name" value="Tubulin"/>
    <property type="match status" value="1"/>
</dbReference>
<feature type="compositionally biased region" description="Basic residues" evidence="5">
    <location>
        <begin position="44"/>
        <end position="55"/>
    </location>
</feature>
<evidence type="ECO:0000256" key="4">
    <source>
        <dbReference type="ARBA" id="ARBA00023134"/>
    </source>
</evidence>